<name>A0A2A2CZC0_9ACTN</name>
<evidence type="ECO:0000256" key="1">
    <source>
        <dbReference type="ARBA" id="ARBA00010928"/>
    </source>
</evidence>
<feature type="domain" description="GFO/IDH/MocA-like oxidoreductase" evidence="4">
    <location>
        <begin position="142"/>
        <end position="257"/>
    </location>
</feature>
<dbReference type="Gene3D" id="3.30.360.10">
    <property type="entry name" value="Dihydrodipicolinate Reductase, domain 2"/>
    <property type="match status" value="1"/>
</dbReference>
<evidence type="ECO:0000259" key="4">
    <source>
        <dbReference type="Pfam" id="PF22725"/>
    </source>
</evidence>
<dbReference type="RefSeq" id="WP_095584976.1">
    <property type="nucleotide sequence ID" value="NZ_JAJQQQ010000002.1"/>
</dbReference>
<dbReference type="Pfam" id="PF22725">
    <property type="entry name" value="GFO_IDH_MocA_C3"/>
    <property type="match status" value="1"/>
</dbReference>
<dbReference type="Gene3D" id="3.40.50.720">
    <property type="entry name" value="NAD(P)-binding Rossmann-like Domain"/>
    <property type="match status" value="1"/>
</dbReference>
<comment type="caution">
    <text evidence="5">The sequence shown here is derived from an EMBL/GenBank/DDBJ whole genome shotgun (WGS) entry which is preliminary data.</text>
</comment>
<dbReference type="InterPro" id="IPR000683">
    <property type="entry name" value="Gfo/Idh/MocA-like_OxRdtase_N"/>
</dbReference>
<dbReference type="SUPFAM" id="SSF51735">
    <property type="entry name" value="NAD(P)-binding Rossmann-fold domains"/>
    <property type="match status" value="1"/>
</dbReference>
<feature type="domain" description="Gfo/Idh/MocA-like oxidoreductase N-terminal" evidence="3">
    <location>
        <begin position="14"/>
        <end position="132"/>
    </location>
</feature>
<dbReference type="InterPro" id="IPR036291">
    <property type="entry name" value="NAD(P)-bd_dom_sf"/>
</dbReference>
<reference evidence="5 6" key="1">
    <citation type="submission" date="2017-08" db="EMBL/GenBank/DDBJ databases">
        <title>Genome sequence of Streptomyces albireticuli NRRL B-1670.</title>
        <authorList>
            <person name="Graham D.E."/>
            <person name="Mahan K.M."/>
            <person name="Klingeman D.M."/>
            <person name="Hettich R.L."/>
            <person name="Parry R.J."/>
            <person name="Spain J.C."/>
        </authorList>
    </citation>
    <scope>NUCLEOTIDE SEQUENCE [LARGE SCALE GENOMIC DNA]</scope>
    <source>
        <strain evidence="5 6">NRRL B-1670</strain>
    </source>
</reference>
<dbReference type="InterPro" id="IPR050984">
    <property type="entry name" value="Gfo/Idh/MocA_domain"/>
</dbReference>
<organism evidence="5 6">
    <name type="scientific">Streptomyces albireticuli</name>
    <dbReference type="NCBI Taxonomy" id="1940"/>
    <lineage>
        <taxon>Bacteria</taxon>
        <taxon>Bacillati</taxon>
        <taxon>Actinomycetota</taxon>
        <taxon>Actinomycetes</taxon>
        <taxon>Kitasatosporales</taxon>
        <taxon>Streptomycetaceae</taxon>
        <taxon>Streptomyces</taxon>
    </lineage>
</organism>
<dbReference type="Proteomes" id="UP000218944">
    <property type="component" value="Unassembled WGS sequence"/>
</dbReference>
<dbReference type="PANTHER" id="PTHR22604:SF105">
    <property type="entry name" value="TRANS-1,2-DIHYDROBENZENE-1,2-DIOL DEHYDROGENASE"/>
    <property type="match status" value="1"/>
</dbReference>
<sequence length="342" mass="36358">MAPAPPGRTRTAPVRVGVLGCADIARRRMLPAMTASPDVELVAVASRDAAKARVTAAEFGCRATHGYDALLADPDLDAVYVPLPAALHAGWVEEALRAGKHVLAEKPLTTDLARTRHLVGLARESGRVLMENVMFVHHPQHAAVRRLIAEGAIGEPRVFQAAFAVPRLPEHDIRYRPELGGGALWDTGVYPVRAALHFLGAGLEVEGAVLVHGPGRSVDTSGTALLRSPDGVAAHLTFGLDHAYRSSYEIWGSEGRISVDRAFTPPAGHVPRVRVERRSGTEELRLPPADQVLRTVAAFAEAVRTGGAPDLVSVHQAALLDDVRGRASASLAWSGGDRLRAG</sequence>
<dbReference type="EMBL" id="NSJV01000671">
    <property type="protein sequence ID" value="PAU44422.1"/>
    <property type="molecule type" value="Genomic_DNA"/>
</dbReference>
<dbReference type="Pfam" id="PF01408">
    <property type="entry name" value="GFO_IDH_MocA"/>
    <property type="match status" value="1"/>
</dbReference>
<evidence type="ECO:0000313" key="6">
    <source>
        <dbReference type="Proteomes" id="UP000218944"/>
    </source>
</evidence>
<accession>A0A2A2CZC0</accession>
<proteinExistence type="inferred from homology"/>
<keyword evidence="2" id="KW-0560">Oxidoreductase</keyword>
<evidence type="ECO:0000256" key="2">
    <source>
        <dbReference type="ARBA" id="ARBA00023002"/>
    </source>
</evidence>
<evidence type="ECO:0000259" key="3">
    <source>
        <dbReference type="Pfam" id="PF01408"/>
    </source>
</evidence>
<evidence type="ECO:0000313" key="5">
    <source>
        <dbReference type="EMBL" id="PAU44422.1"/>
    </source>
</evidence>
<gene>
    <name evidence="5" type="ORF">CK936_34990</name>
</gene>
<dbReference type="PANTHER" id="PTHR22604">
    <property type="entry name" value="OXIDOREDUCTASES"/>
    <property type="match status" value="1"/>
</dbReference>
<comment type="similarity">
    <text evidence="1">Belongs to the Gfo/Idh/MocA family.</text>
</comment>
<dbReference type="SUPFAM" id="SSF55347">
    <property type="entry name" value="Glyceraldehyde-3-phosphate dehydrogenase-like, C-terminal domain"/>
    <property type="match status" value="1"/>
</dbReference>
<protein>
    <submittedName>
        <fullName evidence="5">Oxidoreductase</fullName>
    </submittedName>
</protein>
<keyword evidence="6" id="KW-1185">Reference proteome</keyword>
<dbReference type="AlphaFoldDB" id="A0A2A2CZC0"/>
<dbReference type="GO" id="GO:0000166">
    <property type="term" value="F:nucleotide binding"/>
    <property type="evidence" value="ECO:0007669"/>
    <property type="project" value="InterPro"/>
</dbReference>
<dbReference type="InterPro" id="IPR055170">
    <property type="entry name" value="GFO_IDH_MocA-like_dom"/>
</dbReference>
<dbReference type="GO" id="GO:0016491">
    <property type="term" value="F:oxidoreductase activity"/>
    <property type="evidence" value="ECO:0007669"/>
    <property type="project" value="UniProtKB-KW"/>
</dbReference>